<gene>
    <name evidence="1" type="ORF">JYU34_000227</name>
</gene>
<dbReference type="Proteomes" id="UP000823941">
    <property type="component" value="Chromosome 1"/>
</dbReference>
<name>A0ABQ7R7C4_PLUXY</name>
<evidence type="ECO:0000313" key="2">
    <source>
        <dbReference type="Proteomes" id="UP000823941"/>
    </source>
</evidence>
<organism evidence="1 2">
    <name type="scientific">Plutella xylostella</name>
    <name type="common">Diamondback moth</name>
    <name type="synonym">Plutella maculipennis</name>
    <dbReference type="NCBI Taxonomy" id="51655"/>
    <lineage>
        <taxon>Eukaryota</taxon>
        <taxon>Metazoa</taxon>
        <taxon>Ecdysozoa</taxon>
        <taxon>Arthropoda</taxon>
        <taxon>Hexapoda</taxon>
        <taxon>Insecta</taxon>
        <taxon>Pterygota</taxon>
        <taxon>Neoptera</taxon>
        <taxon>Endopterygota</taxon>
        <taxon>Lepidoptera</taxon>
        <taxon>Glossata</taxon>
        <taxon>Ditrysia</taxon>
        <taxon>Yponomeutoidea</taxon>
        <taxon>Plutellidae</taxon>
        <taxon>Plutella</taxon>
    </lineage>
</organism>
<dbReference type="EMBL" id="JAHIBW010000001">
    <property type="protein sequence ID" value="KAG7313138.1"/>
    <property type="molecule type" value="Genomic_DNA"/>
</dbReference>
<comment type="caution">
    <text evidence="1">The sequence shown here is derived from an EMBL/GenBank/DDBJ whole genome shotgun (WGS) entry which is preliminary data.</text>
</comment>
<accession>A0ABQ7R7C4</accession>
<keyword evidence="2" id="KW-1185">Reference proteome</keyword>
<sequence>MYYLINCLKNSNAAASGMRPLTLVARCCLRQYYTNIHPTGRYATRRTLAPAPAAATWGQPPRDPHGDCFQVCPPDGNCQDSSYYPSFIFEYKCATVGPRGIRGRGYRRYDCGRATSCD</sequence>
<proteinExistence type="predicted"/>
<reference evidence="1 2" key="1">
    <citation type="submission" date="2021-06" db="EMBL/GenBank/DDBJ databases">
        <title>A haploid diamondback moth (Plutella xylostella L.) genome assembly resolves 31 chromosomes and identifies a diamide resistance mutation.</title>
        <authorList>
            <person name="Ward C.M."/>
            <person name="Perry K.D."/>
            <person name="Baker G."/>
            <person name="Powis K."/>
            <person name="Heckel D.G."/>
            <person name="Baxter S.W."/>
        </authorList>
    </citation>
    <scope>NUCLEOTIDE SEQUENCE [LARGE SCALE GENOMIC DNA]</scope>
    <source>
        <strain evidence="1 2">LV</strain>
        <tissue evidence="1">Single pupa</tissue>
    </source>
</reference>
<evidence type="ECO:0000313" key="1">
    <source>
        <dbReference type="EMBL" id="KAG7313138.1"/>
    </source>
</evidence>
<protein>
    <submittedName>
        <fullName evidence="1">Uncharacterized protein</fullName>
    </submittedName>
</protein>